<evidence type="ECO:0000313" key="2">
    <source>
        <dbReference type="Proteomes" id="UP001497623"/>
    </source>
</evidence>
<evidence type="ECO:0000313" key="1">
    <source>
        <dbReference type="EMBL" id="CAL4245737.1"/>
    </source>
</evidence>
<sequence length="121" mass="12341">QLTGKEQPDGGLDFPGGDGGLLVVVGETGRLAGDALEDVVHEGVHDGHGLGADASVGMDLLQDLVDVDRVRFLPLLTPLLAISLGDGLGSLAGLLGSLSGGLGWHVVDNQLASLCKVYKVY</sequence>
<reference evidence="1 2" key="1">
    <citation type="submission" date="2024-05" db="EMBL/GenBank/DDBJ databases">
        <authorList>
            <person name="Wallberg A."/>
        </authorList>
    </citation>
    <scope>NUCLEOTIDE SEQUENCE [LARGE SCALE GENOMIC DNA]</scope>
</reference>
<accession>A0AAV2SUM0</accession>
<dbReference type="EMBL" id="CAXKWB010140992">
    <property type="protein sequence ID" value="CAL4245737.1"/>
    <property type="molecule type" value="Genomic_DNA"/>
</dbReference>
<dbReference type="Proteomes" id="UP001497623">
    <property type="component" value="Unassembled WGS sequence"/>
</dbReference>
<feature type="non-terminal residue" evidence="1">
    <location>
        <position position="121"/>
    </location>
</feature>
<gene>
    <name evidence="1" type="ORF">MNOR_LOCUS41107</name>
</gene>
<protein>
    <submittedName>
        <fullName evidence="1">Uncharacterized protein</fullName>
    </submittedName>
</protein>
<feature type="non-terminal residue" evidence="1">
    <location>
        <position position="1"/>
    </location>
</feature>
<name>A0AAV2SUM0_MEGNR</name>
<proteinExistence type="predicted"/>
<comment type="caution">
    <text evidence="1">The sequence shown here is derived from an EMBL/GenBank/DDBJ whole genome shotgun (WGS) entry which is preliminary data.</text>
</comment>
<organism evidence="1 2">
    <name type="scientific">Meganyctiphanes norvegica</name>
    <name type="common">Northern krill</name>
    <name type="synonym">Thysanopoda norvegica</name>
    <dbReference type="NCBI Taxonomy" id="48144"/>
    <lineage>
        <taxon>Eukaryota</taxon>
        <taxon>Metazoa</taxon>
        <taxon>Ecdysozoa</taxon>
        <taxon>Arthropoda</taxon>
        <taxon>Crustacea</taxon>
        <taxon>Multicrustacea</taxon>
        <taxon>Malacostraca</taxon>
        <taxon>Eumalacostraca</taxon>
        <taxon>Eucarida</taxon>
        <taxon>Euphausiacea</taxon>
        <taxon>Euphausiidae</taxon>
        <taxon>Meganyctiphanes</taxon>
    </lineage>
</organism>
<dbReference type="AlphaFoldDB" id="A0AAV2SUM0"/>
<keyword evidence="2" id="KW-1185">Reference proteome</keyword>